<dbReference type="Proteomes" id="UP000266861">
    <property type="component" value="Unassembled WGS sequence"/>
</dbReference>
<gene>
    <name evidence="3" type="ORF">Glove_13g155</name>
</gene>
<dbReference type="AlphaFoldDB" id="A0A397JPW3"/>
<dbReference type="InterPro" id="IPR000679">
    <property type="entry name" value="Znf_GATA"/>
</dbReference>
<dbReference type="GO" id="GO:0008270">
    <property type="term" value="F:zinc ion binding"/>
    <property type="evidence" value="ECO:0007669"/>
    <property type="project" value="UniProtKB-KW"/>
</dbReference>
<keyword evidence="1" id="KW-0862">Zinc</keyword>
<name>A0A397JPW3_9GLOM</name>
<accession>A0A397JPW3</accession>
<evidence type="ECO:0000313" key="3">
    <source>
        <dbReference type="EMBL" id="RHZ89677.1"/>
    </source>
</evidence>
<dbReference type="InterPro" id="IPR013088">
    <property type="entry name" value="Znf_NHR/GATA"/>
</dbReference>
<dbReference type="SUPFAM" id="SSF57716">
    <property type="entry name" value="Glucocorticoid receptor-like (DNA-binding domain)"/>
    <property type="match status" value="1"/>
</dbReference>
<dbReference type="EMBL" id="PQFF01000011">
    <property type="protein sequence ID" value="RHZ89677.1"/>
    <property type="molecule type" value="Genomic_DNA"/>
</dbReference>
<organism evidence="3 4">
    <name type="scientific">Diversispora epigaea</name>
    <dbReference type="NCBI Taxonomy" id="1348612"/>
    <lineage>
        <taxon>Eukaryota</taxon>
        <taxon>Fungi</taxon>
        <taxon>Fungi incertae sedis</taxon>
        <taxon>Mucoromycota</taxon>
        <taxon>Glomeromycotina</taxon>
        <taxon>Glomeromycetes</taxon>
        <taxon>Diversisporales</taxon>
        <taxon>Diversisporaceae</taxon>
        <taxon>Diversispora</taxon>
    </lineage>
</organism>
<feature type="domain" description="GATA-type" evidence="2">
    <location>
        <begin position="93"/>
        <end position="119"/>
    </location>
</feature>
<proteinExistence type="predicted"/>
<keyword evidence="4" id="KW-1185">Reference proteome</keyword>
<dbReference type="GO" id="GO:0043565">
    <property type="term" value="F:sequence-specific DNA binding"/>
    <property type="evidence" value="ECO:0007669"/>
    <property type="project" value="InterPro"/>
</dbReference>
<dbReference type="Gene3D" id="3.30.50.10">
    <property type="entry name" value="Erythroid Transcription Factor GATA-1, subunit A"/>
    <property type="match status" value="1"/>
</dbReference>
<sequence length="119" mass="14057">MKLSILQHYHRSYPIEYYWMAVNNGFYQQSSSTRCRCGYLDSPLSPPSLYSSSTIQHINLNNNNQMFIIMKNQNNHWISFTNASNENFYIYHCSNYGSQETPAWRRDLHEALLCNTCDL</sequence>
<evidence type="ECO:0000259" key="2">
    <source>
        <dbReference type="PROSITE" id="PS50114"/>
    </source>
</evidence>
<keyword evidence="1" id="KW-0479">Metal-binding</keyword>
<reference evidence="3 4" key="1">
    <citation type="submission" date="2018-08" db="EMBL/GenBank/DDBJ databases">
        <title>Genome and evolution of the arbuscular mycorrhizal fungus Diversispora epigaea (formerly Glomus versiforme) and its bacterial endosymbionts.</title>
        <authorList>
            <person name="Sun X."/>
            <person name="Fei Z."/>
            <person name="Harrison M."/>
        </authorList>
    </citation>
    <scope>NUCLEOTIDE SEQUENCE [LARGE SCALE GENOMIC DNA]</scope>
    <source>
        <strain evidence="3 4">IT104</strain>
    </source>
</reference>
<evidence type="ECO:0000313" key="4">
    <source>
        <dbReference type="Proteomes" id="UP000266861"/>
    </source>
</evidence>
<dbReference type="PROSITE" id="PS50114">
    <property type="entry name" value="GATA_ZN_FINGER_2"/>
    <property type="match status" value="1"/>
</dbReference>
<dbReference type="GO" id="GO:0006355">
    <property type="term" value="P:regulation of DNA-templated transcription"/>
    <property type="evidence" value="ECO:0007669"/>
    <property type="project" value="InterPro"/>
</dbReference>
<protein>
    <recommendedName>
        <fullName evidence="2">GATA-type domain-containing protein</fullName>
    </recommendedName>
</protein>
<keyword evidence="1" id="KW-0863">Zinc-finger</keyword>
<evidence type="ECO:0000256" key="1">
    <source>
        <dbReference type="PROSITE-ProRule" id="PRU00094"/>
    </source>
</evidence>
<comment type="caution">
    <text evidence="3">The sequence shown here is derived from an EMBL/GenBank/DDBJ whole genome shotgun (WGS) entry which is preliminary data.</text>
</comment>